<evidence type="ECO:0000256" key="10">
    <source>
        <dbReference type="SAM" id="Coils"/>
    </source>
</evidence>
<dbReference type="KEGG" id="ptw:TUM18999_05930"/>
<evidence type="ECO:0000256" key="6">
    <source>
        <dbReference type="ARBA" id="ARBA00023136"/>
    </source>
</evidence>
<protein>
    <submittedName>
        <fullName evidence="14">Methyl-accepting chemotaxis protein</fullName>
    </submittedName>
</protein>
<sequence length="675" mass="72421">MTALLTPGVRLLEGFSFARKFQLLFLLFILPLGYALWVITASYLDRLGLVDGELSGMRVIATLADAQHEVGAQRLLLARWKGTEDAARAQLEQRGGRLQEALARVEAQLQAEGLGEQSRKLLEEARSRSERIGFQALAPLALPDALERFQDVLQSLQSLREQVATETGLILDPGMDTYLMMEQLTYVQPRAQELLGSFAANAHGAVVSQHFTLQSRVAVRDLRRALDDTARQLRKAQDAIAQASDVNAALDGPFRQADQAMSDFLARVDKGMFEANPFTLGTAEFVQQVERLDGQLVALQTALTERFQARLGDFRSQALRNMVQVIGAFSLLTLLALYMLLCLNAAIRRGTAAITEAAEGLRAGDLRVAAQVHGRDDLAQIAEALNAALVQLRGSLAGVNQESNQLGGTVLQLNAQAQDTLTSVEQQQGQVSQIAAAAHELAATAQSVAESCEGAAQDAQQTREIAMQSNQRSARTGASMRELSTRLGDTVSALQQLRDQAQQINRVVDVIKGIAEQTNLLALNAAIEAARAGEQGRGFAVVADEVRSLSQRTQDSTKEIGDTVASLQGVVGQAVALMEAAFKQAEGDVGSVLSMGEDLSGIADAVQRVSDRLAQIATAAEEQAATADEVSGNIQQVDQAASLLLQGAQSVQAAAEQLHRGSQALNQNTSRFRLA</sequence>
<dbReference type="CDD" id="cd06225">
    <property type="entry name" value="HAMP"/>
    <property type="match status" value="1"/>
</dbReference>
<feature type="transmembrane region" description="Helical" evidence="11">
    <location>
        <begin position="325"/>
        <end position="347"/>
    </location>
</feature>
<reference evidence="14 16" key="1">
    <citation type="submission" date="2020-05" db="EMBL/GenBank/DDBJ databases">
        <title>Characterization of novel class B3 metallo-beta-lactamase from novel Pseudomonas species.</title>
        <authorList>
            <person name="Yamada K."/>
            <person name="Aoki K."/>
            <person name="Ishii Y."/>
        </authorList>
    </citation>
    <scope>NUCLEOTIDE SEQUENCE [LARGE SCALE GENOMIC DNA]</scope>
    <source>
        <strain evidence="14 16">TUM18999</strain>
        <strain evidence="15 17">TUM20286</strain>
    </source>
</reference>
<keyword evidence="3" id="KW-0488">Methylation</keyword>
<evidence type="ECO:0000256" key="7">
    <source>
        <dbReference type="ARBA" id="ARBA00023224"/>
    </source>
</evidence>
<keyword evidence="7 9" id="KW-0807">Transducer</keyword>
<evidence type="ECO:0000256" key="4">
    <source>
        <dbReference type="ARBA" id="ARBA00022692"/>
    </source>
</evidence>
<comment type="subcellular location">
    <subcellularLocation>
        <location evidence="1">Cell membrane</location>
        <topology evidence="1">Multi-pass membrane protein</topology>
    </subcellularLocation>
</comment>
<dbReference type="Proteomes" id="UP001054892">
    <property type="component" value="Unassembled WGS sequence"/>
</dbReference>
<evidence type="ECO:0000256" key="8">
    <source>
        <dbReference type="ARBA" id="ARBA00029447"/>
    </source>
</evidence>
<gene>
    <name evidence="14" type="ORF">TUM18999_05930</name>
    <name evidence="15" type="ORF">TUM20286_33830</name>
</gene>
<dbReference type="AlphaFoldDB" id="A0A6J4DY22"/>
<evidence type="ECO:0000313" key="15">
    <source>
        <dbReference type="EMBL" id="GJN53631.1"/>
    </source>
</evidence>
<dbReference type="GO" id="GO:0007165">
    <property type="term" value="P:signal transduction"/>
    <property type="evidence" value="ECO:0007669"/>
    <property type="project" value="UniProtKB-KW"/>
</dbReference>
<evidence type="ECO:0000313" key="17">
    <source>
        <dbReference type="Proteomes" id="UP001054892"/>
    </source>
</evidence>
<dbReference type="PROSITE" id="PS50111">
    <property type="entry name" value="CHEMOTAXIS_TRANSDUC_2"/>
    <property type="match status" value="1"/>
</dbReference>
<dbReference type="Pfam" id="PF00015">
    <property type="entry name" value="MCPsignal"/>
    <property type="match status" value="1"/>
</dbReference>
<dbReference type="InterPro" id="IPR003660">
    <property type="entry name" value="HAMP_dom"/>
</dbReference>
<keyword evidence="4 11" id="KW-0812">Transmembrane</keyword>
<dbReference type="FunFam" id="1.10.287.950:FF:000001">
    <property type="entry name" value="Methyl-accepting chemotaxis sensory transducer"/>
    <property type="match status" value="1"/>
</dbReference>
<evidence type="ECO:0000256" key="1">
    <source>
        <dbReference type="ARBA" id="ARBA00004651"/>
    </source>
</evidence>
<keyword evidence="2" id="KW-1003">Cell membrane</keyword>
<dbReference type="Proteomes" id="UP000509383">
    <property type="component" value="Chromosome"/>
</dbReference>
<keyword evidence="17" id="KW-1185">Reference proteome</keyword>
<dbReference type="CDD" id="cd11386">
    <property type="entry name" value="MCP_signal"/>
    <property type="match status" value="1"/>
</dbReference>
<dbReference type="InterPro" id="IPR004089">
    <property type="entry name" value="MCPsignal_dom"/>
</dbReference>
<dbReference type="GO" id="GO:0006935">
    <property type="term" value="P:chemotaxis"/>
    <property type="evidence" value="ECO:0007669"/>
    <property type="project" value="UniProtKB-ARBA"/>
</dbReference>
<keyword evidence="6 11" id="KW-0472">Membrane</keyword>
<evidence type="ECO:0000256" key="5">
    <source>
        <dbReference type="ARBA" id="ARBA00022989"/>
    </source>
</evidence>
<dbReference type="PANTHER" id="PTHR32089:SF112">
    <property type="entry name" value="LYSOZYME-LIKE PROTEIN-RELATED"/>
    <property type="match status" value="1"/>
</dbReference>
<evidence type="ECO:0000259" key="13">
    <source>
        <dbReference type="PROSITE" id="PS50885"/>
    </source>
</evidence>
<evidence type="ECO:0000256" key="2">
    <source>
        <dbReference type="ARBA" id="ARBA00022475"/>
    </source>
</evidence>
<dbReference type="SMART" id="SM00283">
    <property type="entry name" value="MA"/>
    <property type="match status" value="1"/>
</dbReference>
<dbReference type="Gene3D" id="1.10.287.950">
    <property type="entry name" value="Methyl-accepting chemotaxis protein"/>
    <property type="match status" value="1"/>
</dbReference>
<feature type="domain" description="HAMP" evidence="13">
    <location>
        <begin position="345"/>
        <end position="397"/>
    </location>
</feature>
<comment type="similarity">
    <text evidence="8">Belongs to the methyl-accepting chemotaxis (MCP) protein family.</text>
</comment>
<dbReference type="PANTHER" id="PTHR32089">
    <property type="entry name" value="METHYL-ACCEPTING CHEMOTAXIS PROTEIN MCPB"/>
    <property type="match status" value="1"/>
</dbReference>
<evidence type="ECO:0000256" key="3">
    <source>
        <dbReference type="ARBA" id="ARBA00022481"/>
    </source>
</evidence>
<feature type="transmembrane region" description="Helical" evidence="11">
    <location>
        <begin position="20"/>
        <end position="39"/>
    </location>
</feature>
<evidence type="ECO:0000259" key="12">
    <source>
        <dbReference type="PROSITE" id="PS50111"/>
    </source>
</evidence>
<feature type="domain" description="Methyl-accepting transducer" evidence="12">
    <location>
        <begin position="402"/>
        <end position="638"/>
    </location>
</feature>
<evidence type="ECO:0000256" key="11">
    <source>
        <dbReference type="SAM" id="Phobius"/>
    </source>
</evidence>
<accession>A0A6J4DY22</accession>
<feature type="coiled-coil region" evidence="10">
    <location>
        <begin position="219"/>
        <end position="246"/>
    </location>
</feature>
<evidence type="ECO:0000256" key="9">
    <source>
        <dbReference type="PROSITE-ProRule" id="PRU00284"/>
    </source>
</evidence>
<evidence type="ECO:0000313" key="14">
    <source>
        <dbReference type="EMBL" id="BCG22402.1"/>
    </source>
</evidence>
<dbReference type="PROSITE" id="PS50885">
    <property type="entry name" value="HAMP"/>
    <property type="match status" value="1"/>
</dbReference>
<proteinExistence type="inferred from homology"/>
<name>A0A6J4DY22_9PSED</name>
<dbReference type="SUPFAM" id="SSF58104">
    <property type="entry name" value="Methyl-accepting chemotaxis protein (MCP) signaling domain"/>
    <property type="match status" value="1"/>
</dbReference>
<keyword evidence="5 11" id="KW-1133">Transmembrane helix</keyword>
<organism evidence="14 16">
    <name type="scientific">Pseudomonas tohonis</name>
    <dbReference type="NCBI Taxonomy" id="2725477"/>
    <lineage>
        <taxon>Bacteria</taxon>
        <taxon>Pseudomonadati</taxon>
        <taxon>Pseudomonadota</taxon>
        <taxon>Gammaproteobacteria</taxon>
        <taxon>Pseudomonadales</taxon>
        <taxon>Pseudomonadaceae</taxon>
        <taxon>Pseudomonas</taxon>
    </lineage>
</organism>
<dbReference type="EMBL" id="AP023189">
    <property type="protein sequence ID" value="BCG22402.1"/>
    <property type="molecule type" value="Genomic_DNA"/>
</dbReference>
<dbReference type="GO" id="GO:0005886">
    <property type="term" value="C:plasma membrane"/>
    <property type="evidence" value="ECO:0007669"/>
    <property type="project" value="UniProtKB-SubCell"/>
</dbReference>
<keyword evidence="10" id="KW-0175">Coiled coil</keyword>
<evidence type="ECO:0000313" key="16">
    <source>
        <dbReference type="Proteomes" id="UP000509383"/>
    </source>
</evidence>
<dbReference type="EMBL" id="BQKM01000007">
    <property type="protein sequence ID" value="GJN53631.1"/>
    <property type="molecule type" value="Genomic_DNA"/>
</dbReference>